<name>A0A1F8F2P7_9BACT</name>
<keyword evidence="3 5" id="KW-0346">Stress response</keyword>
<dbReference type="HAMAP" id="MF_00081">
    <property type="entry name" value="HrcA"/>
    <property type="match status" value="1"/>
</dbReference>
<evidence type="ECO:0000256" key="4">
    <source>
        <dbReference type="ARBA" id="ARBA00023163"/>
    </source>
</evidence>
<dbReference type="Proteomes" id="UP000176834">
    <property type="component" value="Unassembled WGS sequence"/>
</dbReference>
<protein>
    <recommendedName>
        <fullName evidence="5">Heat-inducible transcription repressor HrcA</fullName>
    </recommendedName>
</protein>
<dbReference type="GO" id="GO:0003677">
    <property type="term" value="F:DNA binding"/>
    <property type="evidence" value="ECO:0007669"/>
    <property type="project" value="InterPro"/>
</dbReference>
<accession>A0A1F8F2P7</accession>
<keyword evidence="4 5" id="KW-0804">Transcription</keyword>
<evidence type="ECO:0000313" key="8">
    <source>
        <dbReference type="Proteomes" id="UP000176834"/>
    </source>
</evidence>
<dbReference type="SUPFAM" id="SSF55781">
    <property type="entry name" value="GAF domain-like"/>
    <property type="match status" value="1"/>
</dbReference>
<dbReference type="EMBL" id="MGJN01000007">
    <property type="protein sequence ID" value="OGN07392.1"/>
    <property type="molecule type" value="Genomic_DNA"/>
</dbReference>
<keyword evidence="1 5" id="KW-0678">Repressor</keyword>
<comment type="similarity">
    <text evidence="5">Belongs to the HrcA family.</text>
</comment>
<evidence type="ECO:0000256" key="5">
    <source>
        <dbReference type="HAMAP-Rule" id="MF_00081"/>
    </source>
</evidence>
<dbReference type="GO" id="GO:0045892">
    <property type="term" value="P:negative regulation of DNA-templated transcription"/>
    <property type="evidence" value="ECO:0007669"/>
    <property type="project" value="UniProtKB-UniRule"/>
</dbReference>
<keyword evidence="2 5" id="KW-0805">Transcription regulation</keyword>
<dbReference type="PANTHER" id="PTHR34824:SF1">
    <property type="entry name" value="HEAT-INDUCIBLE TRANSCRIPTION REPRESSOR HRCA"/>
    <property type="match status" value="1"/>
</dbReference>
<dbReference type="InterPro" id="IPR021153">
    <property type="entry name" value="HrcA_C"/>
</dbReference>
<dbReference type="InterPro" id="IPR036390">
    <property type="entry name" value="WH_DNA-bd_sf"/>
</dbReference>
<dbReference type="InterPro" id="IPR002571">
    <property type="entry name" value="HrcA"/>
</dbReference>
<evidence type="ECO:0000313" key="7">
    <source>
        <dbReference type="EMBL" id="OGN07392.1"/>
    </source>
</evidence>
<sequence length="249" mass="27900">MLSQRQEKLLNILISQYINNAEPVSSKALVKSGPFSLSSATLRHEMSNLEKAGYLTHLHTSSGRVPTTKAYRLYVDNVMAAPGIYVPEATKQKIHKAITDASDDPEELNKVVANVVAALSDNMVFTNIQDTDYFYKTGLSSLFELPEFKEFDKIFGVASVFEHFEKIFNDMEREFFGIPTGDVVVYVGGENPIKKIKDETVIMVRYPLSAGKTGSMTVIGPARMDYEKNIGLMRCVVEEMKKRVVNIKN</sequence>
<dbReference type="Gene3D" id="3.30.450.40">
    <property type="match status" value="1"/>
</dbReference>
<dbReference type="SUPFAM" id="SSF46785">
    <property type="entry name" value="Winged helix' DNA-binding domain"/>
    <property type="match status" value="1"/>
</dbReference>
<dbReference type="AlphaFoldDB" id="A0A1F8F2P7"/>
<evidence type="ECO:0000256" key="2">
    <source>
        <dbReference type="ARBA" id="ARBA00023015"/>
    </source>
</evidence>
<dbReference type="InterPro" id="IPR036388">
    <property type="entry name" value="WH-like_DNA-bd_sf"/>
</dbReference>
<gene>
    <name evidence="5" type="primary">hrcA</name>
    <name evidence="7" type="ORF">A3B86_01425</name>
</gene>
<reference evidence="7 8" key="1">
    <citation type="journal article" date="2016" name="Nat. Commun.">
        <title>Thousands of microbial genomes shed light on interconnected biogeochemical processes in an aquifer system.</title>
        <authorList>
            <person name="Anantharaman K."/>
            <person name="Brown C.T."/>
            <person name="Hug L.A."/>
            <person name="Sharon I."/>
            <person name="Castelle C.J."/>
            <person name="Probst A.J."/>
            <person name="Thomas B.C."/>
            <person name="Singh A."/>
            <person name="Wilkins M.J."/>
            <person name="Karaoz U."/>
            <person name="Brodie E.L."/>
            <person name="Williams K.H."/>
            <person name="Hubbard S.S."/>
            <person name="Banfield J.F."/>
        </authorList>
    </citation>
    <scope>NUCLEOTIDE SEQUENCE [LARGE SCALE GENOMIC DNA]</scope>
</reference>
<evidence type="ECO:0000256" key="1">
    <source>
        <dbReference type="ARBA" id="ARBA00022491"/>
    </source>
</evidence>
<dbReference type="Pfam" id="PF01628">
    <property type="entry name" value="HrcA"/>
    <property type="match status" value="1"/>
</dbReference>
<evidence type="ECO:0000256" key="3">
    <source>
        <dbReference type="ARBA" id="ARBA00023016"/>
    </source>
</evidence>
<proteinExistence type="inferred from homology"/>
<organism evidence="7 8">
    <name type="scientific">Candidatus Yanofskybacteria bacterium RIFCSPHIGHO2_02_FULL_38_22b</name>
    <dbReference type="NCBI Taxonomy" id="1802673"/>
    <lineage>
        <taxon>Bacteria</taxon>
        <taxon>Candidatus Yanofskyibacteriota</taxon>
    </lineage>
</organism>
<feature type="domain" description="Heat-inducible transcription repressor HrcA C-terminal" evidence="6">
    <location>
        <begin position="93"/>
        <end position="230"/>
    </location>
</feature>
<evidence type="ECO:0000259" key="6">
    <source>
        <dbReference type="Pfam" id="PF01628"/>
    </source>
</evidence>
<comment type="function">
    <text evidence="5">Negative regulator of class I heat shock genes (grpE-dnaK-dnaJ and groELS operons). Prevents heat-shock induction of these operons.</text>
</comment>
<dbReference type="InterPro" id="IPR029016">
    <property type="entry name" value="GAF-like_dom_sf"/>
</dbReference>
<dbReference type="PANTHER" id="PTHR34824">
    <property type="entry name" value="HEAT-INDUCIBLE TRANSCRIPTION REPRESSOR HRCA"/>
    <property type="match status" value="1"/>
</dbReference>
<comment type="caution">
    <text evidence="7">The sequence shown here is derived from an EMBL/GenBank/DDBJ whole genome shotgun (WGS) entry which is preliminary data.</text>
</comment>
<dbReference type="Gene3D" id="1.10.10.10">
    <property type="entry name" value="Winged helix-like DNA-binding domain superfamily/Winged helix DNA-binding domain"/>
    <property type="match status" value="1"/>
</dbReference>